<dbReference type="EnsemblMetazoa" id="GPPI029625-RA">
    <property type="protein sequence ID" value="GPPI029625-PA"/>
    <property type="gene ID" value="GPPI029625"/>
</dbReference>
<organism evidence="1 2">
    <name type="scientific">Glossina palpalis gambiensis</name>
    <dbReference type="NCBI Taxonomy" id="67801"/>
    <lineage>
        <taxon>Eukaryota</taxon>
        <taxon>Metazoa</taxon>
        <taxon>Ecdysozoa</taxon>
        <taxon>Arthropoda</taxon>
        <taxon>Hexapoda</taxon>
        <taxon>Insecta</taxon>
        <taxon>Pterygota</taxon>
        <taxon>Neoptera</taxon>
        <taxon>Endopterygota</taxon>
        <taxon>Diptera</taxon>
        <taxon>Brachycera</taxon>
        <taxon>Muscomorpha</taxon>
        <taxon>Hippoboscoidea</taxon>
        <taxon>Glossinidae</taxon>
        <taxon>Glossina</taxon>
    </lineage>
</organism>
<sequence length="249" mass="27838">MIKQSETTTTAKSAPPSTISDQFSISLSYYFKATGAHMRTPISMVNVCLLNEQETETDQFVAREMIEIIVIKKKKKKFVARVSQYNYTDQLFTFRAALKQVNSKNFEYSLPIVWLLKALAILSLLEADAATPRELPLAAEEVLGWTSKPLSSIAYDLFDIISVALHSLHLSFEEVFSEEIAVCIAIVSESSLSKKPDILHISLEGKSAVQLVFADVKLEPQLEVSRLPMNFDDIAASLPFKETLNSKNK</sequence>
<dbReference type="AlphaFoldDB" id="A0A1B0BGV1"/>
<name>A0A1B0BGV1_9MUSC</name>
<keyword evidence="2" id="KW-1185">Reference proteome</keyword>
<dbReference type="VEuPathDB" id="VectorBase:GPPI029625"/>
<evidence type="ECO:0000313" key="2">
    <source>
        <dbReference type="Proteomes" id="UP000092460"/>
    </source>
</evidence>
<proteinExistence type="predicted"/>
<evidence type="ECO:0000313" key="1">
    <source>
        <dbReference type="EnsemblMetazoa" id="GPPI029625-PA"/>
    </source>
</evidence>
<accession>A0A1B0BGV1</accession>
<dbReference type="Proteomes" id="UP000092460">
    <property type="component" value="Unassembled WGS sequence"/>
</dbReference>
<dbReference type="EMBL" id="JXJN01013997">
    <property type="status" value="NOT_ANNOTATED_CDS"/>
    <property type="molecule type" value="Genomic_DNA"/>
</dbReference>
<reference evidence="2" key="1">
    <citation type="submission" date="2015-01" db="EMBL/GenBank/DDBJ databases">
        <authorList>
            <person name="Aksoy S."/>
            <person name="Warren W."/>
            <person name="Wilson R.K."/>
        </authorList>
    </citation>
    <scope>NUCLEOTIDE SEQUENCE [LARGE SCALE GENOMIC DNA]</scope>
    <source>
        <strain evidence="2">IAEA</strain>
    </source>
</reference>
<protein>
    <submittedName>
        <fullName evidence="1">Uncharacterized protein</fullName>
    </submittedName>
</protein>
<reference evidence="1" key="2">
    <citation type="submission" date="2020-05" db="UniProtKB">
        <authorList>
            <consortium name="EnsemblMetazoa"/>
        </authorList>
    </citation>
    <scope>IDENTIFICATION</scope>
    <source>
        <strain evidence="1">IAEA</strain>
    </source>
</reference>